<accession>A0ABQ7G4H6</accession>
<comment type="caution">
    <text evidence="1">The sequence shown here is derived from an EMBL/GenBank/DDBJ whole genome shotgun (WGS) entry which is preliminary data.</text>
</comment>
<dbReference type="EMBL" id="MU070150">
    <property type="protein sequence ID" value="KAF5829506.1"/>
    <property type="molecule type" value="Genomic_DNA"/>
</dbReference>
<reference evidence="1" key="1">
    <citation type="submission" date="2017-08" db="EMBL/GenBank/DDBJ databases">
        <authorList>
            <person name="Polle J.E."/>
            <person name="Barry K."/>
            <person name="Cushman J."/>
            <person name="Schmutz J."/>
            <person name="Tran D."/>
            <person name="Hathwaick L.T."/>
            <person name="Yim W.C."/>
            <person name="Jenkins J."/>
            <person name="Mckie-Krisberg Z.M."/>
            <person name="Prochnik S."/>
            <person name="Lindquist E."/>
            <person name="Dockter R.B."/>
            <person name="Adam C."/>
            <person name="Molina H."/>
            <person name="Bunkerborg J."/>
            <person name="Jin E."/>
            <person name="Buchheim M."/>
            <person name="Magnuson J."/>
        </authorList>
    </citation>
    <scope>NUCLEOTIDE SEQUENCE</scope>
    <source>
        <strain evidence="1">CCAP 19/18</strain>
    </source>
</reference>
<sequence length="133" mass="14002">MPLAALSLEAWAAAKRPCPCTSLVPPNHIALAPANQVAVPPAAMSSCWAAAMCPCPCMSLAPANQEAENATASQLDHAASLNQLKVADDIGRSQGTVSTATMQLRATDMNTAQQRDFTHFHPAVGRSMVYQQD</sequence>
<keyword evidence="2" id="KW-1185">Reference proteome</keyword>
<dbReference type="Proteomes" id="UP000815325">
    <property type="component" value="Unassembled WGS sequence"/>
</dbReference>
<protein>
    <recommendedName>
        <fullName evidence="3">Encoded protein</fullName>
    </recommendedName>
</protein>
<evidence type="ECO:0000313" key="2">
    <source>
        <dbReference type="Proteomes" id="UP000815325"/>
    </source>
</evidence>
<organism evidence="1 2">
    <name type="scientific">Dunaliella salina</name>
    <name type="common">Green alga</name>
    <name type="synonym">Protococcus salinus</name>
    <dbReference type="NCBI Taxonomy" id="3046"/>
    <lineage>
        <taxon>Eukaryota</taxon>
        <taxon>Viridiplantae</taxon>
        <taxon>Chlorophyta</taxon>
        <taxon>core chlorophytes</taxon>
        <taxon>Chlorophyceae</taxon>
        <taxon>CS clade</taxon>
        <taxon>Chlamydomonadales</taxon>
        <taxon>Dunaliellaceae</taxon>
        <taxon>Dunaliella</taxon>
    </lineage>
</organism>
<evidence type="ECO:0008006" key="3">
    <source>
        <dbReference type="Google" id="ProtNLM"/>
    </source>
</evidence>
<gene>
    <name evidence="1" type="ORF">DUNSADRAFT_15975</name>
</gene>
<evidence type="ECO:0000313" key="1">
    <source>
        <dbReference type="EMBL" id="KAF5829506.1"/>
    </source>
</evidence>
<proteinExistence type="predicted"/>
<name>A0ABQ7G4H6_DUNSA</name>